<feature type="transmembrane region" description="Helical" evidence="6">
    <location>
        <begin position="96"/>
        <end position="119"/>
    </location>
</feature>
<comment type="caution">
    <text evidence="7">The sequence shown here is derived from an EMBL/GenBank/DDBJ whole genome shotgun (WGS) entry which is preliminary data.</text>
</comment>
<evidence type="ECO:0000256" key="5">
    <source>
        <dbReference type="ARBA" id="ARBA00023136"/>
    </source>
</evidence>
<dbReference type="PANTHER" id="PTHR30482:SF17">
    <property type="entry name" value="ABC TRANSPORTER ATP-BINDING PROTEIN"/>
    <property type="match status" value="1"/>
</dbReference>
<evidence type="ECO:0008006" key="9">
    <source>
        <dbReference type="Google" id="ProtNLM"/>
    </source>
</evidence>
<dbReference type="RefSeq" id="WP_037462498.1">
    <property type="nucleotide sequence ID" value="NZ_AVFL01000127.1"/>
</dbReference>
<comment type="subcellular location">
    <subcellularLocation>
        <location evidence="1">Cell membrane</location>
        <topology evidence="1">Multi-pass membrane protein</topology>
    </subcellularLocation>
</comment>
<keyword evidence="8" id="KW-1185">Reference proteome</keyword>
<sequence length="135" mass="14147">IHSPFGQVLKAIRENEPRAVSLGYKVEQYKLAAFVMSAALAGLAGGTKAIVFQLASLTDITWQMSGEVVLMTLLGGLGTIFGPVVGAFLVVTLQNYLAGTQLPVTVVTGVIFVICVLLFRRGIVGEIGALIKGKG</sequence>
<name>W9GVZ9_9PROT</name>
<dbReference type="InterPro" id="IPR001851">
    <property type="entry name" value="ABC_transp_permease"/>
</dbReference>
<dbReference type="PATRIC" id="fig|1385369.3.peg.7287"/>
<dbReference type="Proteomes" id="UP000019486">
    <property type="component" value="Unassembled WGS sequence"/>
</dbReference>
<evidence type="ECO:0000256" key="2">
    <source>
        <dbReference type="ARBA" id="ARBA00022475"/>
    </source>
</evidence>
<keyword evidence="3 6" id="KW-0812">Transmembrane</keyword>
<dbReference type="STRING" id="1385369.N825_09995"/>
<dbReference type="CDD" id="cd06581">
    <property type="entry name" value="TM_PBP1_LivM_like"/>
    <property type="match status" value="1"/>
</dbReference>
<evidence type="ECO:0000256" key="1">
    <source>
        <dbReference type="ARBA" id="ARBA00004651"/>
    </source>
</evidence>
<proteinExistence type="predicted"/>
<organism evidence="7 8">
    <name type="scientific">Skermanella stibiiresistens SB22</name>
    <dbReference type="NCBI Taxonomy" id="1385369"/>
    <lineage>
        <taxon>Bacteria</taxon>
        <taxon>Pseudomonadati</taxon>
        <taxon>Pseudomonadota</taxon>
        <taxon>Alphaproteobacteria</taxon>
        <taxon>Rhodospirillales</taxon>
        <taxon>Azospirillaceae</taxon>
        <taxon>Skermanella</taxon>
    </lineage>
</organism>
<evidence type="ECO:0000256" key="6">
    <source>
        <dbReference type="SAM" id="Phobius"/>
    </source>
</evidence>
<keyword evidence="2" id="KW-1003">Cell membrane</keyword>
<dbReference type="AlphaFoldDB" id="W9GVZ9"/>
<evidence type="ECO:0000256" key="4">
    <source>
        <dbReference type="ARBA" id="ARBA00022989"/>
    </source>
</evidence>
<protein>
    <recommendedName>
        <fullName evidence="9">Branched-chain amino acid ABC transporter permease</fullName>
    </recommendedName>
</protein>
<evidence type="ECO:0000313" key="7">
    <source>
        <dbReference type="EMBL" id="EWY35638.1"/>
    </source>
</evidence>
<feature type="transmembrane region" description="Helical" evidence="6">
    <location>
        <begin position="31"/>
        <end position="56"/>
    </location>
</feature>
<gene>
    <name evidence="7" type="ORF">N825_09995</name>
</gene>
<feature type="transmembrane region" description="Helical" evidence="6">
    <location>
        <begin position="68"/>
        <end position="90"/>
    </location>
</feature>
<dbReference type="GO" id="GO:0015658">
    <property type="term" value="F:branched-chain amino acid transmembrane transporter activity"/>
    <property type="evidence" value="ECO:0007669"/>
    <property type="project" value="InterPro"/>
</dbReference>
<accession>W9GVZ9</accession>
<evidence type="ECO:0000313" key="8">
    <source>
        <dbReference type="Proteomes" id="UP000019486"/>
    </source>
</evidence>
<dbReference type="PANTHER" id="PTHR30482">
    <property type="entry name" value="HIGH-AFFINITY BRANCHED-CHAIN AMINO ACID TRANSPORT SYSTEM PERMEASE"/>
    <property type="match status" value="1"/>
</dbReference>
<keyword evidence="4 6" id="KW-1133">Transmembrane helix</keyword>
<evidence type="ECO:0000256" key="3">
    <source>
        <dbReference type="ARBA" id="ARBA00022692"/>
    </source>
</evidence>
<dbReference type="InterPro" id="IPR043428">
    <property type="entry name" value="LivM-like"/>
</dbReference>
<dbReference type="GO" id="GO:0005886">
    <property type="term" value="C:plasma membrane"/>
    <property type="evidence" value="ECO:0007669"/>
    <property type="project" value="UniProtKB-SubCell"/>
</dbReference>
<dbReference type="EMBL" id="AVFL01000127">
    <property type="protein sequence ID" value="EWY35638.1"/>
    <property type="molecule type" value="Genomic_DNA"/>
</dbReference>
<feature type="non-terminal residue" evidence="7">
    <location>
        <position position="1"/>
    </location>
</feature>
<reference evidence="7 8" key="1">
    <citation type="submission" date="2013-08" db="EMBL/GenBank/DDBJ databases">
        <title>The genome sequence of Skermanella stibiiresistens.</title>
        <authorList>
            <person name="Zhu W."/>
            <person name="Wang G."/>
        </authorList>
    </citation>
    <scope>NUCLEOTIDE SEQUENCE [LARGE SCALE GENOMIC DNA]</scope>
    <source>
        <strain evidence="7 8">SB22</strain>
    </source>
</reference>
<keyword evidence="5 6" id="KW-0472">Membrane</keyword>
<dbReference type="Pfam" id="PF02653">
    <property type="entry name" value="BPD_transp_2"/>
    <property type="match status" value="1"/>
</dbReference>